<comment type="caution">
    <text evidence="1">The sequence shown here is derived from an EMBL/GenBank/DDBJ whole genome shotgun (WGS) entry which is preliminary data.</text>
</comment>
<dbReference type="AlphaFoldDB" id="A0A265UQT9"/>
<evidence type="ECO:0000313" key="1">
    <source>
        <dbReference type="EMBL" id="OZV67685.1"/>
    </source>
</evidence>
<organism evidence="1 2">
    <name type="scientific">Winogradskyella aurantia</name>
    <dbReference type="NCBI Taxonomy" id="1915063"/>
    <lineage>
        <taxon>Bacteria</taxon>
        <taxon>Pseudomonadati</taxon>
        <taxon>Bacteroidota</taxon>
        <taxon>Flavobacteriia</taxon>
        <taxon>Flavobacteriales</taxon>
        <taxon>Flavobacteriaceae</taxon>
        <taxon>Winogradskyella</taxon>
    </lineage>
</organism>
<evidence type="ECO:0000313" key="2">
    <source>
        <dbReference type="Proteomes" id="UP000216840"/>
    </source>
</evidence>
<dbReference type="RefSeq" id="WP_094968978.1">
    <property type="nucleotide sequence ID" value="NZ_NGJN01000006.1"/>
</dbReference>
<proteinExistence type="predicted"/>
<reference evidence="1 2" key="1">
    <citation type="submission" date="2017-05" db="EMBL/GenBank/DDBJ databases">
        <title>The draft genome sequence of Idiomarina salinarum WNB302.</title>
        <authorList>
            <person name="Sun Y."/>
            <person name="Chen B."/>
            <person name="Du Z."/>
        </authorList>
    </citation>
    <scope>NUCLEOTIDE SEQUENCE [LARGE SCALE GENOMIC DNA]</scope>
    <source>
        <strain evidence="1 2">WNB302</strain>
    </source>
</reference>
<sequence length="369" mass="39963">MSKKLALNLLVAGALFTSCSNDDGIPVEPTLDIPNEYISMDFDANVVAENTVINQLTELTSALNDAEANAQTSTVGPIDYPTSLSAVTLPNYRTLVTDWLTELVSSANSADGFQNPGFGNMPAMNQEGGLLGTRLLDEYGLELEQMIEKGTFGAALYNHALTIINGDLTDPGVIDKLVEIHGTDIAFNPSETTAAATYSRRRSNLENQTGFFYNIKSNLITAKAAIQAGSEFNDVRDQALADYLKNWEQSNFATVIFYCNATKDQLTAAFALADGPDKEIALGNAMHAYAEGVAFAHGFKGLSNKIITDAEIDSVLEKLLAIEGQNPQSHRFLNEIELFANLDAVIDDLQDIYGFTDAEVTSFFVNNNP</sequence>
<protein>
    <submittedName>
        <fullName evidence="1">Uncharacterized protein</fullName>
    </submittedName>
</protein>
<dbReference type="Proteomes" id="UP000216840">
    <property type="component" value="Unassembled WGS sequence"/>
</dbReference>
<gene>
    <name evidence="1" type="ORF">CA834_12125</name>
</gene>
<name>A0A265UQT9_9FLAO</name>
<keyword evidence="2" id="KW-1185">Reference proteome</keyword>
<accession>A0A265UQT9</accession>
<dbReference type="EMBL" id="NGJN01000006">
    <property type="protein sequence ID" value="OZV67685.1"/>
    <property type="molecule type" value="Genomic_DNA"/>
</dbReference>
<dbReference type="OrthoDB" id="5498726at2"/>
<dbReference type="PROSITE" id="PS51257">
    <property type="entry name" value="PROKAR_LIPOPROTEIN"/>
    <property type="match status" value="1"/>
</dbReference>